<dbReference type="SUPFAM" id="SSF160582">
    <property type="entry name" value="MbtH-like"/>
    <property type="match status" value="1"/>
</dbReference>
<proteinExistence type="predicted"/>
<protein>
    <submittedName>
        <fullName evidence="2">MbtH protein</fullName>
    </submittedName>
</protein>
<evidence type="ECO:0000313" key="3">
    <source>
        <dbReference type="Proteomes" id="UP000295680"/>
    </source>
</evidence>
<comment type="caution">
    <text evidence="2">The sequence shown here is derived from an EMBL/GenBank/DDBJ whole genome shotgun (WGS) entry which is preliminary data.</text>
</comment>
<evidence type="ECO:0000313" key="2">
    <source>
        <dbReference type="EMBL" id="TCO59353.1"/>
    </source>
</evidence>
<reference evidence="2 3" key="1">
    <citation type="submission" date="2019-03" db="EMBL/GenBank/DDBJ databases">
        <title>Genomic Encyclopedia of Type Strains, Phase IV (KMG-IV): sequencing the most valuable type-strain genomes for metagenomic binning, comparative biology and taxonomic classification.</title>
        <authorList>
            <person name="Goeker M."/>
        </authorList>
    </citation>
    <scope>NUCLEOTIDE SEQUENCE [LARGE SCALE GENOMIC DNA]</scope>
    <source>
        <strain evidence="2 3">DSM 45934</strain>
    </source>
</reference>
<organism evidence="2 3">
    <name type="scientific">Actinocrispum wychmicini</name>
    <dbReference type="NCBI Taxonomy" id="1213861"/>
    <lineage>
        <taxon>Bacteria</taxon>
        <taxon>Bacillati</taxon>
        <taxon>Actinomycetota</taxon>
        <taxon>Actinomycetes</taxon>
        <taxon>Pseudonocardiales</taxon>
        <taxon>Pseudonocardiaceae</taxon>
        <taxon>Actinocrispum</taxon>
    </lineage>
</organism>
<dbReference type="InterPro" id="IPR038020">
    <property type="entry name" value="MbtH-like_sf"/>
</dbReference>
<dbReference type="OrthoDB" id="7584480at2"/>
<name>A0A4R2JHL7_9PSEU</name>
<dbReference type="PANTHER" id="PTHR38444:SF1">
    <property type="entry name" value="ENTEROBACTIN BIOSYNTHESIS PROTEIN YBDZ"/>
    <property type="match status" value="1"/>
</dbReference>
<dbReference type="SMART" id="SM00923">
    <property type="entry name" value="MbtH"/>
    <property type="match status" value="1"/>
</dbReference>
<dbReference type="GO" id="GO:0019290">
    <property type="term" value="P:siderophore biosynthetic process"/>
    <property type="evidence" value="ECO:0007669"/>
    <property type="project" value="TreeGrafter"/>
</dbReference>
<dbReference type="RefSeq" id="WP_132117201.1">
    <property type="nucleotide sequence ID" value="NZ_SLWS01000004.1"/>
</dbReference>
<dbReference type="GO" id="GO:0005829">
    <property type="term" value="C:cytosol"/>
    <property type="evidence" value="ECO:0007669"/>
    <property type="project" value="TreeGrafter"/>
</dbReference>
<dbReference type="InterPro" id="IPR037407">
    <property type="entry name" value="MLP_fam"/>
</dbReference>
<dbReference type="Pfam" id="PF03621">
    <property type="entry name" value="MbtH"/>
    <property type="match status" value="1"/>
</dbReference>
<dbReference type="Gene3D" id="3.90.820.10">
    <property type="entry name" value="Structural Genomics, Unknown Function 30-nov-00 1gh9 Mol_id"/>
    <property type="match status" value="1"/>
</dbReference>
<dbReference type="EMBL" id="SLWS01000004">
    <property type="protein sequence ID" value="TCO59353.1"/>
    <property type="molecule type" value="Genomic_DNA"/>
</dbReference>
<keyword evidence="3" id="KW-1185">Reference proteome</keyword>
<sequence length="69" mass="8089">MTNPFEDPEGSYFVLINQEEQYSLWPEFADVPGGWSVLFGPDRRRKCLDYISENWSDMRPKSLVVAMRS</sequence>
<feature type="domain" description="MbtH-like" evidence="1">
    <location>
        <begin position="3"/>
        <end position="53"/>
    </location>
</feature>
<dbReference type="AlphaFoldDB" id="A0A4R2JHL7"/>
<accession>A0A4R2JHL7</accession>
<gene>
    <name evidence="2" type="ORF">EV192_104194</name>
</gene>
<dbReference type="InterPro" id="IPR005153">
    <property type="entry name" value="MbtH-like_dom"/>
</dbReference>
<dbReference type="Proteomes" id="UP000295680">
    <property type="component" value="Unassembled WGS sequence"/>
</dbReference>
<dbReference type="PANTHER" id="PTHR38444">
    <property type="entry name" value="ENTEROBACTIN BIOSYNTHESIS PROTEIN YBDZ"/>
    <property type="match status" value="1"/>
</dbReference>
<evidence type="ECO:0000259" key="1">
    <source>
        <dbReference type="SMART" id="SM00923"/>
    </source>
</evidence>